<proteinExistence type="predicted"/>
<feature type="domain" description="Glycosyltransferase 2-like" evidence="7">
    <location>
        <begin position="37"/>
        <end position="203"/>
    </location>
</feature>
<evidence type="ECO:0000256" key="2">
    <source>
        <dbReference type="ARBA" id="ARBA00022475"/>
    </source>
</evidence>
<evidence type="ECO:0000259" key="7">
    <source>
        <dbReference type="Pfam" id="PF00535"/>
    </source>
</evidence>
<feature type="transmembrane region" description="Helical" evidence="6">
    <location>
        <begin position="321"/>
        <end position="339"/>
    </location>
</feature>
<sequence>MFILATFSLLALVISLMNFWTIRTVKNQPAVINKKVSILIPMRNEAKNVTGCVDSIINQHGLTNFEIIALDDQSTDGTSIELQKYKEIKVLAGANLPQDWLGKLWACHQLSQAASGEILVFLDADVRLKENAIASSIAAMQDWDFISPYPKQLSIGLFERIFQPLLHWSWFSSVPLVISQKFGIKSMAVANGQFFIVSKNAYEKSGGHQKIKKEVLDDLELSRSLLSAGYKGGVAEGGLISECLMYRSLPELISGYRKSLWKAFGGAFPSVLVTVLLLLTGVFTFISAISGSKVAALAFISIYLSRIISSLKSGESTTTAIFHPIAILIFTYITINSWIGRATGTLTWRDRVIS</sequence>
<dbReference type="AlphaFoldDB" id="A0A6J5ZJK6"/>
<keyword evidence="2" id="KW-1003">Cell membrane</keyword>
<keyword evidence="3" id="KW-0328">Glycosyltransferase</keyword>
<organism evidence="8">
    <name type="scientific">freshwater metagenome</name>
    <dbReference type="NCBI Taxonomy" id="449393"/>
    <lineage>
        <taxon>unclassified sequences</taxon>
        <taxon>metagenomes</taxon>
        <taxon>ecological metagenomes</taxon>
    </lineage>
</organism>
<keyword evidence="6" id="KW-1133">Transmembrane helix</keyword>
<evidence type="ECO:0000313" key="8">
    <source>
        <dbReference type="EMBL" id="CAB4341039.1"/>
    </source>
</evidence>
<protein>
    <submittedName>
        <fullName evidence="8">Unannotated protein</fullName>
    </submittedName>
</protein>
<gene>
    <name evidence="8" type="ORF">UFOPK4171_00753</name>
</gene>
<evidence type="ECO:0000256" key="6">
    <source>
        <dbReference type="SAM" id="Phobius"/>
    </source>
</evidence>
<dbReference type="PANTHER" id="PTHR43646:SF2">
    <property type="entry name" value="GLYCOSYLTRANSFERASE 2-LIKE DOMAIN-CONTAINING PROTEIN"/>
    <property type="match status" value="1"/>
</dbReference>
<dbReference type="PANTHER" id="PTHR43646">
    <property type="entry name" value="GLYCOSYLTRANSFERASE"/>
    <property type="match status" value="1"/>
</dbReference>
<dbReference type="EMBL" id="CAESAM010000069">
    <property type="protein sequence ID" value="CAB4341039.1"/>
    <property type="molecule type" value="Genomic_DNA"/>
</dbReference>
<evidence type="ECO:0000256" key="3">
    <source>
        <dbReference type="ARBA" id="ARBA00022676"/>
    </source>
</evidence>
<keyword evidence="5 6" id="KW-0472">Membrane</keyword>
<evidence type="ECO:0000256" key="5">
    <source>
        <dbReference type="ARBA" id="ARBA00023136"/>
    </source>
</evidence>
<evidence type="ECO:0000256" key="1">
    <source>
        <dbReference type="ARBA" id="ARBA00004236"/>
    </source>
</evidence>
<dbReference type="InterPro" id="IPR001173">
    <property type="entry name" value="Glyco_trans_2-like"/>
</dbReference>
<comment type="subcellular location">
    <subcellularLocation>
        <location evidence="1">Cell membrane</location>
    </subcellularLocation>
</comment>
<dbReference type="InterPro" id="IPR029044">
    <property type="entry name" value="Nucleotide-diphossugar_trans"/>
</dbReference>
<keyword evidence="4" id="KW-0808">Transferase</keyword>
<feature type="transmembrane region" description="Helical" evidence="6">
    <location>
        <begin position="263"/>
        <end position="286"/>
    </location>
</feature>
<keyword evidence="6" id="KW-0812">Transmembrane</keyword>
<dbReference type="Pfam" id="PF00535">
    <property type="entry name" value="Glycos_transf_2"/>
    <property type="match status" value="1"/>
</dbReference>
<dbReference type="SUPFAM" id="SSF53448">
    <property type="entry name" value="Nucleotide-diphospho-sugar transferases"/>
    <property type="match status" value="1"/>
</dbReference>
<name>A0A6J5ZJK6_9ZZZZ</name>
<dbReference type="GO" id="GO:0016757">
    <property type="term" value="F:glycosyltransferase activity"/>
    <property type="evidence" value="ECO:0007669"/>
    <property type="project" value="UniProtKB-KW"/>
</dbReference>
<dbReference type="Gene3D" id="3.90.550.10">
    <property type="entry name" value="Spore Coat Polysaccharide Biosynthesis Protein SpsA, Chain A"/>
    <property type="match status" value="1"/>
</dbReference>
<reference evidence="8" key="1">
    <citation type="submission" date="2020-05" db="EMBL/GenBank/DDBJ databases">
        <authorList>
            <person name="Chiriac C."/>
            <person name="Salcher M."/>
            <person name="Ghai R."/>
            <person name="Kavagutti S V."/>
        </authorList>
    </citation>
    <scope>NUCLEOTIDE SEQUENCE</scope>
</reference>
<accession>A0A6J5ZJK6</accession>
<dbReference type="GO" id="GO:0005886">
    <property type="term" value="C:plasma membrane"/>
    <property type="evidence" value="ECO:0007669"/>
    <property type="project" value="UniProtKB-SubCell"/>
</dbReference>
<evidence type="ECO:0000256" key="4">
    <source>
        <dbReference type="ARBA" id="ARBA00022679"/>
    </source>
</evidence>